<dbReference type="PANTHER" id="PTHR35092">
    <property type="entry name" value="CHLORINASE MJ1651"/>
    <property type="match status" value="1"/>
</dbReference>
<dbReference type="InterPro" id="IPR046470">
    <property type="entry name" value="SAM_HAT_C"/>
</dbReference>
<keyword evidence="1" id="KW-0949">S-adenosyl-L-methionine</keyword>
<evidence type="ECO:0000259" key="4">
    <source>
        <dbReference type="Pfam" id="PF20257"/>
    </source>
</evidence>
<dbReference type="EMBL" id="CP011859">
    <property type="protein sequence ID" value="AQY23096.1"/>
    <property type="molecule type" value="Genomic_DNA"/>
</dbReference>
<dbReference type="RefSeq" id="WP_079208294.1">
    <property type="nucleotide sequence ID" value="NZ_CP011859.1"/>
</dbReference>
<dbReference type="InterPro" id="IPR046469">
    <property type="entry name" value="SAM_HAT_N"/>
</dbReference>
<organism evidence="5 6">
    <name type="scientific">Riemerella anatipestifer</name>
    <name type="common">Moraxella anatipestifer</name>
    <dbReference type="NCBI Taxonomy" id="34085"/>
    <lineage>
        <taxon>Bacteria</taxon>
        <taxon>Pseudomonadati</taxon>
        <taxon>Bacteroidota</taxon>
        <taxon>Flavobacteriia</taxon>
        <taxon>Flavobacteriales</taxon>
        <taxon>Weeksellaceae</taxon>
        <taxon>Riemerella</taxon>
    </lineage>
</organism>
<dbReference type="SUPFAM" id="SSF102522">
    <property type="entry name" value="Bacterial fluorinating enzyme, N-terminal domain"/>
    <property type="match status" value="1"/>
</dbReference>
<dbReference type="Proteomes" id="UP000189883">
    <property type="component" value="Chromosome"/>
</dbReference>
<dbReference type="InterPro" id="IPR023228">
    <property type="entry name" value="SAM_OH_AdoTrfase_N_sf"/>
</dbReference>
<dbReference type="InterPro" id="IPR002747">
    <property type="entry name" value="SAM_OH_AdoTrfase"/>
</dbReference>
<comment type="similarity">
    <text evidence="2">Belongs to the SAM hydrolase / SAM-dependent halogenase family.</text>
</comment>
<dbReference type="Pfam" id="PF01887">
    <property type="entry name" value="SAM_HAT_N"/>
    <property type="match status" value="1"/>
</dbReference>
<proteinExistence type="inferred from homology"/>
<name>A0A1S7DVF3_RIEAN</name>
<dbReference type="SUPFAM" id="SSF101852">
    <property type="entry name" value="Bacterial fluorinating enzyme, C-terminal domain"/>
    <property type="match status" value="1"/>
</dbReference>
<dbReference type="PANTHER" id="PTHR35092:SF1">
    <property type="entry name" value="CHLORINASE MJ1651"/>
    <property type="match status" value="1"/>
</dbReference>
<feature type="domain" description="S-adenosyl-l-methionine hydroxide adenosyltransferase N-terminal" evidence="3">
    <location>
        <begin position="4"/>
        <end position="146"/>
    </location>
</feature>
<evidence type="ECO:0000256" key="2">
    <source>
        <dbReference type="ARBA" id="ARBA00024035"/>
    </source>
</evidence>
<feature type="domain" description="S-adenosyl-l-methionine hydroxide adenosyltransferase C-terminal" evidence="4">
    <location>
        <begin position="170"/>
        <end position="268"/>
    </location>
</feature>
<accession>A0A1S7DVF3</accession>
<evidence type="ECO:0000313" key="6">
    <source>
        <dbReference type="Proteomes" id="UP000189883"/>
    </source>
</evidence>
<sequence length="277" mass="31276">MPVITLTSDYGLVDHRVGAIKGSILALKSDARLIDLSHDVEPYNLLQAAYIVRNAYTYFPKGTVHLIAVDSFYHKDRKAVVYKVDGHYFVAADNGILSLIFFNLNPEEVYEITLNNRFDDEVNFTATDVLVPAAVHLHNDGLPEVIGRVYNEPKKISFPKAIETDNLIVGQIMYVDNFGNAVSNISKAFFEKKAAAYNEFVVKFRSYALSKIYNQYTDVVKDWENERQYHGKPLVLFNDADLLEISIYKGTKNNGAKTLLGVSVGEKVYVEFNKNKS</sequence>
<dbReference type="Gene3D" id="2.40.30.90">
    <property type="entry name" value="Bacterial fluorinating enzyme like"/>
    <property type="match status" value="1"/>
</dbReference>
<evidence type="ECO:0000259" key="3">
    <source>
        <dbReference type="Pfam" id="PF01887"/>
    </source>
</evidence>
<dbReference type="Pfam" id="PF20257">
    <property type="entry name" value="SAM_HAT_C"/>
    <property type="match status" value="1"/>
</dbReference>
<dbReference type="PIRSF" id="PIRSF006779">
    <property type="entry name" value="UCP006779"/>
    <property type="match status" value="1"/>
</dbReference>
<gene>
    <name evidence="5" type="primary">salL</name>
    <name evidence="5" type="ORF">AB406_2159</name>
</gene>
<reference evidence="5 6" key="1">
    <citation type="submission" date="2015-06" db="EMBL/GenBank/DDBJ databases">
        <title>R. anatipestifer strain HXb2 is the most virulent strain so far, and the genome sequence would help us uncover the pathogenesis.</title>
        <authorList>
            <person name="Hu Q."/>
            <person name="Qi J."/>
            <person name="Bo H."/>
            <person name="Liu G."/>
            <person name="Tao M."/>
            <person name="Ding Y."/>
            <person name="Xue Y."/>
        </authorList>
    </citation>
    <scope>NUCLEOTIDE SEQUENCE [LARGE SCALE GENOMIC DNA]</scope>
    <source>
        <strain evidence="5 6">HXb2</strain>
    </source>
</reference>
<dbReference type="InterPro" id="IPR023227">
    <property type="entry name" value="SAM_OH_AdoTrfase_C_sf"/>
</dbReference>
<evidence type="ECO:0000313" key="5">
    <source>
        <dbReference type="EMBL" id="AQY23096.1"/>
    </source>
</evidence>
<protein>
    <submittedName>
        <fullName evidence="5">Adenosyl-chloride synthase</fullName>
    </submittedName>
</protein>
<evidence type="ECO:0000256" key="1">
    <source>
        <dbReference type="ARBA" id="ARBA00022691"/>
    </source>
</evidence>
<dbReference type="Gene3D" id="3.40.50.10790">
    <property type="entry name" value="S-adenosyl-l-methionine hydroxide adenosyltransferase, N-terminal"/>
    <property type="match status" value="1"/>
</dbReference>
<dbReference type="AlphaFoldDB" id="A0A1S7DVF3"/>